<reference evidence="2 3" key="1">
    <citation type="journal article" date="2015" name="PLoS ONE">
        <title>Rice-Infecting Pseudomonas Genomes Are Highly Accessorized and Harbor Multiple Putative Virulence Mechanisms to Cause Sheath Brown Rot.</title>
        <authorList>
            <person name="Quibod I.L."/>
            <person name="Grande G."/>
            <person name="Oreiro E.G."/>
            <person name="Borja F.N."/>
            <person name="Dossa G.S."/>
            <person name="Mauleon R."/>
            <person name="Cruz C.V."/>
            <person name="Oliva R."/>
        </authorList>
    </citation>
    <scope>NUCLEOTIDE SEQUENCE [LARGE SCALE GENOMIC DNA]</scope>
    <source>
        <strain evidence="2 3">IRRI 6609</strain>
    </source>
</reference>
<protein>
    <submittedName>
        <fullName evidence="2">Uncharacterized protein</fullName>
    </submittedName>
</protein>
<feature type="region of interest" description="Disordered" evidence="1">
    <location>
        <begin position="1"/>
        <end position="67"/>
    </location>
</feature>
<dbReference type="RefSeq" id="WP_054060766.1">
    <property type="nucleotide sequence ID" value="NZ_JSYZ01000025.1"/>
</dbReference>
<dbReference type="AlphaFoldDB" id="A0A0N0E1R1"/>
<dbReference type="EMBL" id="JSYZ01000025">
    <property type="protein sequence ID" value="KPA87983.1"/>
    <property type="molecule type" value="Genomic_DNA"/>
</dbReference>
<gene>
    <name evidence="2" type="ORF">PF66_05560</name>
</gene>
<evidence type="ECO:0000256" key="1">
    <source>
        <dbReference type="SAM" id="MobiDB-lite"/>
    </source>
</evidence>
<evidence type="ECO:0000313" key="3">
    <source>
        <dbReference type="Proteomes" id="UP000037931"/>
    </source>
</evidence>
<feature type="compositionally biased region" description="Basic and acidic residues" evidence="1">
    <location>
        <begin position="48"/>
        <end position="67"/>
    </location>
</feature>
<evidence type="ECO:0000313" key="2">
    <source>
        <dbReference type="EMBL" id="KPA87983.1"/>
    </source>
</evidence>
<keyword evidence="3" id="KW-1185">Reference proteome</keyword>
<feature type="compositionally biased region" description="Acidic residues" evidence="1">
    <location>
        <begin position="27"/>
        <end position="42"/>
    </location>
</feature>
<sequence>MDTQPAGVTLPFSRHPLGAMPWREVPAPEEDEVVEDEVDDEPPPQTWKHPEDGKEMPERDRETPLKP</sequence>
<dbReference type="Proteomes" id="UP000037931">
    <property type="component" value="Unassembled WGS sequence"/>
</dbReference>
<proteinExistence type="predicted"/>
<comment type="caution">
    <text evidence="2">The sequence shown here is derived from an EMBL/GenBank/DDBJ whole genome shotgun (WGS) entry which is preliminary data.</text>
</comment>
<accession>A0A0N0E1R1</accession>
<name>A0A0N0E1R1_9PSED</name>
<dbReference type="PATRIC" id="fig|50340.43.peg.3275"/>
<organism evidence="2 3">
    <name type="scientific">Pseudomonas asplenii</name>
    <dbReference type="NCBI Taxonomy" id="53407"/>
    <lineage>
        <taxon>Bacteria</taxon>
        <taxon>Pseudomonadati</taxon>
        <taxon>Pseudomonadota</taxon>
        <taxon>Gammaproteobacteria</taxon>
        <taxon>Pseudomonadales</taxon>
        <taxon>Pseudomonadaceae</taxon>
        <taxon>Pseudomonas</taxon>
    </lineage>
</organism>
<dbReference type="STRING" id="50340.PF66_05560"/>